<organism evidence="2 3">
    <name type="scientific">Bemisia tabaci</name>
    <name type="common">Sweetpotato whitefly</name>
    <name type="synonym">Aleurodes tabaci</name>
    <dbReference type="NCBI Taxonomy" id="7038"/>
    <lineage>
        <taxon>Eukaryota</taxon>
        <taxon>Metazoa</taxon>
        <taxon>Ecdysozoa</taxon>
        <taxon>Arthropoda</taxon>
        <taxon>Hexapoda</taxon>
        <taxon>Insecta</taxon>
        <taxon>Pterygota</taxon>
        <taxon>Neoptera</taxon>
        <taxon>Paraneoptera</taxon>
        <taxon>Hemiptera</taxon>
        <taxon>Sternorrhyncha</taxon>
        <taxon>Aleyrodoidea</taxon>
        <taxon>Aleyrodidae</taxon>
        <taxon>Aleyrodinae</taxon>
        <taxon>Bemisia</taxon>
    </lineage>
</organism>
<feature type="compositionally biased region" description="Basic and acidic residues" evidence="1">
    <location>
        <begin position="101"/>
        <end position="122"/>
    </location>
</feature>
<protein>
    <submittedName>
        <fullName evidence="2">Uncharacterized protein</fullName>
    </submittedName>
</protein>
<feature type="region of interest" description="Disordered" evidence="1">
    <location>
        <begin position="45"/>
        <end position="315"/>
    </location>
</feature>
<gene>
    <name evidence="2" type="ORF">BEMITA_LOCUS12394</name>
</gene>
<evidence type="ECO:0000256" key="1">
    <source>
        <dbReference type="SAM" id="MobiDB-lite"/>
    </source>
</evidence>
<proteinExistence type="predicted"/>
<accession>A0A9P0ALQ7</accession>
<dbReference type="EMBL" id="OU963869">
    <property type="protein sequence ID" value="CAH0394052.1"/>
    <property type="molecule type" value="Genomic_DNA"/>
</dbReference>
<evidence type="ECO:0000313" key="3">
    <source>
        <dbReference type="Proteomes" id="UP001152759"/>
    </source>
</evidence>
<keyword evidence="3" id="KW-1185">Reference proteome</keyword>
<feature type="compositionally biased region" description="Low complexity" evidence="1">
    <location>
        <begin position="287"/>
        <end position="302"/>
    </location>
</feature>
<feature type="compositionally biased region" description="Basic residues" evidence="1">
    <location>
        <begin position="49"/>
        <end position="62"/>
    </location>
</feature>
<feature type="compositionally biased region" description="Basic and acidic residues" evidence="1">
    <location>
        <begin position="186"/>
        <end position="196"/>
    </location>
</feature>
<evidence type="ECO:0000313" key="2">
    <source>
        <dbReference type="EMBL" id="CAH0394052.1"/>
    </source>
</evidence>
<reference evidence="2" key="1">
    <citation type="submission" date="2021-12" db="EMBL/GenBank/DDBJ databases">
        <authorList>
            <person name="King R."/>
        </authorList>
    </citation>
    <scope>NUCLEOTIDE SEQUENCE</scope>
</reference>
<feature type="compositionally biased region" description="Basic and acidic residues" evidence="1">
    <location>
        <begin position="77"/>
        <end position="89"/>
    </location>
</feature>
<dbReference type="AlphaFoldDB" id="A0A9P0ALQ7"/>
<feature type="compositionally biased region" description="Basic and acidic residues" evidence="1">
    <location>
        <begin position="166"/>
        <end position="175"/>
    </location>
</feature>
<name>A0A9P0ALQ7_BEMTA</name>
<feature type="compositionally biased region" description="Low complexity" evidence="1">
    <location>
        <begin position="125"/>
        <end position="134"/>
    </location>
</feature>
<dbReference type="Proteomes" id="UP001152759">
    <property type="component" value="Chromosome 8"/>
</dbReference>
<sequence>MVTHHYLQINSTSQGSIFQKTKVVPSTTDYQGDLKRYLTFGCGNSSSTWKKKKKKKKKKIRRSRYDDPGTTIPVRRSRYDDPGCGTKEEDAAEEAGAWGEDSLRGVVPRERGVRGVGKDRGGRPSGPRGSVGCPCPRPPARGVTLPPARGGFLTPLAGGRGWGRPTDPRGPDGRPCRRRRTPGRNAPEDLSKPVAREKKKKKKKNPTPPPVILLRDPFPLGNPTPRSYLNPTDPPLPGNPLGKSYSAMPRPTPRAPLSPGFSPLGILTPRSFPTPRTPLSLGTTPLSESSPQAPASSAASSSFVPHPETNKENQELLAWFETGDRLASRSLFKPSI</sequence>